<evidence type="ECO:0000313" key="1">
    <source>
        <dbReference type="EMBL" id="SDE65919.1"/>
    </source>
</evidence>
<gene>
    <name evidence="1" type="ORF">SAMN04488504_109311</name>
</gene>
<protein>
    <submittedName>
        <fullName evidence="1">Uncharacterized protein</fullName>
    </submittedName>
</protein>
<dbReference type="EMBL" id="FNAJ01000009">
    <property type="protein sequence ID" value="SDE65919.1"/>
    <property type="molecule type" value="Genomic_DNA"/>
</dbReference>
<keyword evidence="2" id="KW-1185">Reference proteome</keyword>
<evidence type="ECO:0000313" key="2">
    <source>
        <dbReference type="Proteomes" id="UP000198717"/>
    </source>
</evidence>
<dbReference type="Proteomes" id="UP000198717">
    <property type="component" value="Unassembled WGS sequence"/>
</dbReference>
<proteinExistence type="predicted"/>
<organism evidence="1 2">
    <name type="scientific">Myxococcus virescens</name>
    <dbReference type="NCBI Taxonomy" id="83456"/>
    <lineage>
        <taxon>Bacteria</taxon>
        <taxon>Pseudomonadati</taxon>
        <taxon>Myxococcota</taxon>
        <taxon>Myxococcia</taxon>
        <taxon>Myxococcales</taxon>
        <taxon>Cystobacterineae</taxon>
        <taxon>Myxococcaceae</taxon>
        <taxon>Myxococcus</taxon>
    </lineage>
</organism>
<name>A0ABY0MX20_9BACT</name>
<reference evidence="1 2" key="1">
    <citation type="submission" date="2016-10" db="EMBL/GenBank/DDBJ databases">
        <authorList>
            <person name="Varghese N."/>
            <person name="Submissions S."/>
        </authorList>
    </citation>
    <scope>NUCLEOTIDE SEQUENCE [LARGE SCALE GENOMIC DNA]</scope>
    <source>
        <strain evidence="1 2">DSM 2260</strain>
    </source>
</reference>
<accession>A0ABY0MX20</accession>
<sequence length="41" mass="4102">MKAARFLRLIDGGCLPPGVTIGQTAQVTVAHTLGGIGRGAP</sequence>
<comment type="caution">
    <text evidence="1">The sequence shown here is derived from an EMBL/GenBank/DDBJ whole genome shotgun (WGS) entry which is preliminary data.</text>
</comment>